<reference evidence="1" key="1">
    <citation type="submission" date="2016-03" db="EMBL/GenBank/DDBJ databases">
        <authorList>
            <person name="Ploux O."/>
        </authorList>
    </citation>
    <scope>NUCLEOTIDE SEQUENCE</scope>
    <source>
        <strain evidence="1">UC10</strain>
    </source>
</reference>
<name>A0A1Y5P7E9_9MYCO</name>
<gene>
    <name evidence="1" type="ORF">MHPYR_170015</name>
</gene>
<organism evidence="1">
    <name type="scientific">uncultured Mycobacterium sp</name>
    <dbReference type="NCBI Taxonomy" id="171292"/>
    <lineage>
        <taxon>Bacteria</taxon>
        <taxon>Bacillati</taxon>
        <taxon>Actinomycetota</taxon>
        <taxon>Actinomycetes</taxon>
        <taxon>Mycobacteriales</taxon>
        <taxon>Mycobacteriaceae</taxon>
        <taxon>Mycobacterium</taxon>
        <taxon>environmental samples</taxon>
    </lineage>
</organism>
<dbReference type="AlphaFoldDB" id="A0A1Y5P7E9"/>
<evidence type="ECO:0000313" key="1">
    <source>
        <dbReference type="EMBL" id="SBS73440.1"/>
    </source>
</evidence>
<sequence length="85" mass="9496">MNNDGEHQRDLEVLLSYLLNRRLKSSEVIGALGLSRSAFYDQKERGDLTRPNNLIAAAKYYGINPLHLLVHYGHVTPADVKGFGS</sequence>
<protein>
    <recommendedName>
        <fullName evidence="2">HTH cro/C1-type domain-containing protein</fullName>
    </recommendedName>
</protein>
<dbReference type="EMBL" id="FLQS01000009">
    <property type="protein sequence ID" value="SBS73440.1"/>
    <property type="molecule type" value="Genomic_DNA"/>
</dbReference>
<evidence type="ECO:0008006" key="2">
    <source>
        <dbReference type="Google" id="ProtNLM"/>
    </source>
</evidence>
<accession>A0A1Y5P7E9</accession>
<proteinExistence type="predicted"/>